<accession>A0A834MEV7</accession>
<comment type="similarity">
    <text evidence="2">Belongs to the pectinesterase family.</text>
</comment>
<evidence type="ECO:0000256" key="5">
    <source>
        <dbReference type="ARBA" id="ARBA00023085"/>
    </source>
</evidence>
<evidence type="ECO:0000256" key="1">
    <source>
        <dbReference type="ARBA" id="ARBA00005184"/>
    </source>
</evidence>
<keyword evidence="5" id="KW-0063">Aspartyl esterase</keyword>
<dbReference type="AlphaFoldDB" id="A0A834MEV7"/>
<comment type="pathway">
    <text evidence="1">Glycan metabolism; pectin degradation; 2-dehydro-3-deoxy-D-gluconate from pectin: step 1/5.</text>
</comment>
<evidence type="ECO:0000256" key="3">
    <source>
        <dbReference type="ARBA" id="ARBA00013229"/>
    </source>
</evidence>
<dbReference type="GO" id="GO:0042545">
    <property type="term" value="P:cell wall modification"/>
    <property type="evidence" value="ECO:0007669"/>
    <property type="project" value="InterPro"/>
</dbReference>
<feature type="domain" description="Pectinesterase catalytic" evidence="7">
    <location>
        <begin position="66"/>
        <end position="290"/>
    </location>
</feature>
<feature type="signal peptide" evidence="6">
    <location>
        <begin position="1"/>
        <end position="21"/>
    </location>
</feature>
<dbReference type="PANTHER" id="PTHR31321:SF57">
    <property type="entry name" value="PECTINESTERASE 53-RELATED"/>
    <property type="match status" value="1"/>
</dbReference>
<dbReference type="UniPathway" id="UPA00545">
    <property type="reaction ID" value="UER00823"/>
</dbReference>
<feature type="chain" id="PRO_5032734078" description="pectinesterase" evidence="6">
    <location>
        <begin position="22"/>
        <end position="364"/>
    </location>
</feature>
<dbReference type="Proteomes" id="UP000625711">
    <property type="component" value="Unassembled WGS sequence"/>
</dbReference>
<keyword evidence="4" id="KW-0378">Hydrolase</keyword>
<dbReference type="PANTHER" id="PTHR31321">
    <property type="entry name" value="ACYL-COA THIOESTER HYDROLASE YBHC-RELATED"/>
    <property type="match status" value="1"/>
</dbReference>
<dbReference type="Gene3D" id="2.160.20.10">
    <property type="entry name" value="Single-stranded right-handed beta-helix, Pectin lyase-like"/>
    <property type="match status" value="1"/>
</dbReference>
<protein>
    <recommendedName>
        <fullName evidence="3">pectinesterase</fullName>
        <ecNumber evidence="3">3.1.1.11</ecNumber>
    </recommendedName>
</protein>
<dbReference type="InterPro" id="IPR011050">
    <property type="entry name" value="Pectin_lyase_fold/virulence"/>
</dbReference>
<dbReference type="SUPFAM" id="SSF51126">
    <property type="entry name" value="Pectin lyase-like"/>
    <property type="match status" value="1"/>
</dbReference>
<evidence type="ECO:0000313" key="8">
    <source>
        <dbReference type="EMBL" id="KAF7279301.1"/>
    </source>
</evidence>
<dbReference type="EC" id="3.1.1.11" evidence="3"/>
<evidence type="ECO:0000313" key="9">
    <source>
        <dbReference type="Proteomes" id="UP000625711"/>
    </source>
</evidence>
<keyword evidence="6" id="KW-0732">Signal</keyword>
<evidence type="ECO:0000259" key="7">
    <source>
        <dbReference type="Pfam" id="PF01095"/>
    </source>
</evidence>
<name>A0A834MEV7_RHYFE</name>
<evidence type="ECO:0000256" key="4">
    <source>
        <dbReference type="ARBA" id="ARBA00022801"/>
    </source>
</evidence>
<sequence>MHMNEKLYLVFSLLLINKATGSQYPGTEQRPVLSDAEATLFTKETYLLGWSPEEIIIPDEPDYVVKPGDSIQKVVNEAVEAASEERVYIRIDPGIYRETVYVSGKALLTIYAPDYVNLVNPNGSRYREGDPAWEIYHKCSKKSGSLGSCCAVFWIASDGFQLNKLTVQNTAVDAQGVALKVDGNKIHLMGNNFLSAQDTLYMGSSADPQLIYVHKCYIEGDTDFICGQGATVFDMCEIKVVSIRRKDTGVIFAPNTPAKRSFGFLVVNSTLTGDEAFLESNKVHLARAWDTGIKSAEDYSPGVSPNGQLVIRDTRIDNMIDTKAPYTLAASSSRPFLSNINFNRDLNDNLYNRMWEYNNYGDDA</sequence>
<evidence type="ECO:0000256" key="2">
    <source>
        <dbReference type="ARBA" id="ARBA00008891"/>
    </source>
</evidence>
<dbReference type="Pfam" id="PF01095">
    <property type="entry name" value="Pectinesterase"/>
    <property type="match status" value="1"/>
</dbReference>
<keyword evidence="9" id="KW-1185">Reference proteome</keyword>
<dbReference type="OrthoDB" id="2019149at2759"/>
<dbReference type="InterPro" id="IPR012334">
    <property type="entry name" value="Pectin_lyas_fold"/>
</dbReference>
<dbReference type="GO" id="GO:0030599">
    <property type="term" value="F:pectinesterase activity"/>
    <property type="evidence" value="ECO:0007669"/>
    <property type="project" value="UniProtKB-EC"/>
</dbReference>
<evidence type="ECO:0000256" key="6">
    <source>
        <dbReference type="SAM" id="SignalP"/>
    </source>
</evidence>
<dbReference type="EMBL" id="JAACXV010000370">
    <property type="protein sequence ID" value="KAF7279301.1"/>
    <property type="molecule type" value="Genomic_DNA"/>
</dbReference>
<proteinExistence type="inferred from homology"/>
<dbReference type="GO" id="GO:0045490">
    <property type="term" value="P:pectin catabolic process"/>
    <property type="evidence" value="ECO:0007669"/>
    <property type="project" value="UniProtKB-UniPathway"/>
</dbReference>
<organism evidence="8 9">
    <name type="scientific">Rhynchophorus ferrugineus</name>
    <name type="common">Red palm weevil</name>
    <name type="synonym">Curculio ferrugineus</name>
    <dbReference type="NCBI Taxonomy" id="354439"/>
    <lineage>
        <taxon>Eukaryota</taxon>
        <taxon>Metazoa</taxon>
        <taxon>Ecdysozoa</taxon>
        <taxon>Arthropoda</taxon>
        <taxon>Hexapoda</taxon>
        <taxon>Insecta</taxon>
        <taxon>Pterygota</taxon>
        <taxon>Neoptera</taxon>
        <taxon>Endopterygota</taxon>
        <taxon>Coleoptera</taxon>
        <taxon>Polyphaga</taxon>
        <taxon>Cucujiformia</taxon>
        <taxon>Curculionidae</taxon>
        <taxon>Dryophthorinae</taxon>
        <taxon>Rhynchophorus</taxon>
    </lineage>
</organism>
<gene>
    <name evidence="8" type="ORF">GWI33_007434</name>
</gene>
<reference evidence="8" key="1">
    <citation type="submission" date="2020-08" db="EMBL/GenBank/DDBJ databases">
        <title>Genome sequencing and assembly of the red palm weevil Rhynchophorus ferrugineus.</title>
        <authorList>
            <person name="Dias G.B."/>
            <person name="Bergman C.M."/>
            <person name="Manee M."/>
        </authorList>
    </citation>
    <scope>NUCLEOTIDE SEQUENCE</scope>
    <source>
        <strain evidence="8">AA-2017</strain>
        <tissue evidence="8">Whole larva</tissue>
    </source>
</reference>
<dbReference type="InterPro" id="IPR000070">
    <property type="entry name" value="Pectinesterase_cat"/>
</dbReference>
<comment type="caution">
    <text evidence="8">The sequence shown here is derived from an EMBL/GenBank/DDBJ whole genome shotgun (WGS) entry which is preliminary data.</text>
</comment>